<accession>A0A0G0ZHW9</accession>
<dbReference type="PANTHER" id="PTHR10890">
    <property type="entry name" value="CYSTEINYL-TRNA SYNTHETASE"/>
    <property type="match status" value="1"/>
</dbReference>
<dbReference type="STRING" id="1618659.UV11_C0010G0005"/>
<evidence type="ECO:0000256" key="8">
    <source>
        <dbReference type="ARBA" id="ARBA00023146"/>
    </source>
</evidence>
<dbReference type="InterPro" id="IPR009080">
    <property type="entry name" value="tRNAsynth_Ia_anticodon-bd"/>
</dbReference>
<keyword evidence="3 9" id="KW-0479">Metal-binding</keyword>
<keyword evidence="8 9" id="KW-0030">Aminoacyl-tRNA synthetase</keyword>
<dbReference type="Pfam" id="PF01406">
    <property type="entry name" value="tRNA-synt_1e"/>
    <property type="match status" value="1"/>
</dbReference>
<organism evidence="12 13">
    <name type="scientific">Candidatus Giovannonibacteria bacterium GW2011_GWF2_42_19</name>
    <dbReference type="NCBI Taxonomy" id="1618659"/>
    <lineage>
        <taxon>Bacteria</taxon>
        <taxon>Candidatus Giovannoniibacteriota</taxon>
    </lineage>
</organism>
<feature type="short sequence motif" description="'HIGH' region" evidence="9">
    <location>
        <begin position="30"/>
        <end position="40"/>
    </location>
</feature>
<comment type="similarity">
    <text evidence="9">Belongs to the class-I aminoacyl-tRNA synthetase family.</text>
</comment>
<dbReference type="InterPro" id="IPR014729">
    <property type="entry name" value="Rossmann-like_a/b/a_fold"/>
</dbReference>
<feature type="binding site" evidence="9">
    <location>
        <position position="28"/>
    </location>
    <ligand>
        <name>Zn(2+)</name>
        <dbReference type="ChEBI" id="CHEBI:29105"/>
    </ligand>
</feature>
<keyword evidence="6 9" id="KW-0067">ATP-binding</keyword>
<evidence type="ECO:0000313" key="12">
    <source>
        <dbReference type="EMBL" id="KKS48274.1"/>
    </source>
</evidence>
<dbReference type="InterPro" id="IPR056411">
    <property type="entry name" value="CysS_C"/>
</dbReference>
<comment type="subcellular location">
    <subcellularLocation>
        <location evidence="9">Cytoplasm</location>
    </subcellularLocation>
</comment>
<dbReference type="GO" id="GO:0006423">
    <property type="term" value="P:cysteinyl-tRNA aminoacylation"/>
    <property type="evidence" value="ECO:0007669"/>
    <property type="project" value="UniProtKB-UniRule"/>
</dbReference>
<proteinExistence type="inferred from homology"/>
<evidence type="ECO:0000259" key="11">
    <source>
        <dbReference type="Pfam" id="PF23493"/>
    </source>
</evidence>
<dbReference type="Proteomes" id="UP000034036">
    <property type="component" value="Unassembled WGS sequence"/>
</dbReference>
<keyword evidence="9" id="KW-0963">Cytoplasm</keyword>
<dbReference type="Gene3D" id="3.40.50.620">
    <property type="entry name" value="HUPs"/>
    <property type="match status" value="1"/>
</dbReference>
<dbReference type="EMBL" id="LCDF01000010">
    <property type="protein sequence ID" value="KKS48274.1"/>
    <property type="molecule type" value="Genomic_DNA"/>
</dbReference>
<evidence type="ECO:0000256" key="6">
    <source>
        <dbReference type="ARBA" id="ARBA00022840"/>
    </source>
</evidence>
<dbReference type="PRINTS" id="PR00983">
    <property type="entry name" value="TRNASYNTHCYS"/>
</dbReference>
<dbReference type="InterPro" id="IPR024909">
    <property type="entry name" value="Cys-tRNA/MSH_ligase"/>
</dbReference>
<dbReference type="InterPro" id="IPR032678">
    <property type="entry name" value="tRNA-synt_1_cat_dom"/>
</dbReference>
<feature type="domain" description="Cysteinyl-tRNA ligase anticodon binding" evidence="11">
    <location>
        <begin position="420"/>
        <end position="459"/>
    </location>
</feature>
<keyword evidence="5 9" id="KW-0862">Zinc</keyword>
<evidence type="ECO:0000256" key="4">
    <source>
        <dbReference type="ARBA" id="ARBA00022741"/>
    </source>
</evidence>
<comment type="cofactor">
    <cofactor evidence="9">
        <name>Zn(2+)</name>
        <dbReference type="ChEBI" id="CHEBI:29105"/>
    </cofactor>
    <text evidence="9">Binds 1 zinc ion per subunit.</text>
</comment>
<keyword evidence="7 9" id="KW-0648">Protein biosynthesis</keyword>
<evidence type="ECO:0000256" key="9">
    <source>
        <dbReference type="HAMAP-Rule" id="MF_00041"/>
    </source>
</evidence>
<feature type="binding site" evidence="9">
    <location>
        <position position="281"/>
    </location>
    <ligand>
        <name>ATP</name>
        <dbReference type="ChEBI" id="CHEBI:30616"/>
    </ligand>
</feature>
<dbReference type="SUPFAM" id="SSF47323">
    <property type="entry name" value="Anticodon-binding domain of a subclass of class I aminoacyl-tRNA synthetases"/>
    <property type="match status" value="1"/>
</dbReference>
<evidence type="ECO:0000256" key="1">
    <source>
        <dbReference type="ARBA" id="ARBA00011245"/>
    </source>
</evidence>
<protein>
    <recommendedName>
        <fullName evidence="9">Cysteine--tRNA ligase</fullName>
        <ecNumber evidence="9">6.1.1.16</ecNumber>
    </recommendedName>
    <alternativeName>
        <fullName evidence="9">Cysteinyl-tRNA synthetase</fullName>
        <shortName evidence="9">CysRS</shortName>
    </alternativeName>
</protein>
<dbReference type="Gene3D" id="1.20.120.1910">
    <property type="entry name" value="Cysteine-tRNA ligase, C-terminal anti-codon recognition domain"/>
    <property type="match status" value="1"/>
</dbReference>
<comment type="subunit">
    <text evidence="1 9">Monomer.</text>
</comment>
<dbReference type="PATRIC" id="fig|1618659.3.peg.414"/>
<dbReference type="PANTHER" id="PTHR10890:SF3">
    <property type="entry name" value="CYSTEINE--TRNA LIGASE, CYTOPLASMIC"/>
    <property type="match status" value="1"/>
</dbReference>
<dbReference type="AlphaFoldDB" id="A0A0G0ZHW9"/>
<dbReference type="Pfam" id="PF23493">
    <property type="entry name" value="CysS_C"/>
    <property type="match status" value="1"/>
</dbReference>
<evidence type="ECO:0000256" key="3">
    <source>
        <dbReference type="ARBA" id="ARBA00022723"/>
    </source>
</evidence>
<gene>
    <name evidence="9" type="primary">cysS</name>
    <name evidence="12" type="ORF">UV11_C0010G0005</name>
</gene>
<keyword evidence="2 9" id="KW-0436">Ligase</keyword>
<comment type="caution">
    <text evidence="12">The sequence shown here is derived from an EMBL/GenBank/DDBJ whole genome shotgun (WGS) entry which is preliminary data.</text>
</comment>
<dbReference type="GO" id="GO:0004817">
    <property type="term" value="F:cysteine-tRNA ligase activity"/>
    <property type="evidence" value="ECO:0007669"/>
    <property type="project" value="UniProtKB-UniRule"/>
</dbReference>
<evidence type="ECO:0000256" key="7">
    <source>
        <dbReference type="ARBA" id="ARBA00022917"/>
    </source>
</evidence>
<keyword evidence="4 9" id="KW-0547">Nucleotide-binding</keyword>
<sequence length="469" mass="53767">MPLKLYNTLTRKKEIFKSLKGKVKFYACGPTVYQRAHVGNLRTYINEDILKRVLLLNGFKVRHVMNITDVGHLEHDLDTGEDKVEKEAREKRKSAWDIARQYEKVFKEDLKKLDILSPDIFPRATEHIDEQIRLIKKLESKGLAYKIADGIYFDTSKFRKYGVLVKEKLKGIKVGARVSAGDKRNATDFALWKFSPKDGVRRQMEWSSPWGVGFPGWHVECSAMSVKYLGMPVDIHAGGVDHIHPHHTNEIAQSEAAFGKKFVRLWMHSEFLKMGSKRMGKSEGNAMTLDELLKKNIGPLDFRYFTLNAHYRAPMSFTMDALKAASRARGKLKERLRKSLEEKSQLGKISFQARKKLEIFKKTFLHIINDDLDAPRALGFLWKTLNANDPLLMPLIPEVILFADHVFGLGLADVSVLKVADDIQNLLEKREAFRSEKKWKEADQVREKIGALGYSIEDTARGPKLRKNT</sequence>
<dbReference type="CDD" id="cd00672">
    <property type="entry name" value="CysRS_core"/>
    <property type="match status" value="1"/>
</dbReference>
<feature type="short sequence motif" description="'KMSKS' region" evidence="9">
    <location>
        <begin position="278"/>
        <end position="282"/>
    </location>
</feature>
<dbReference type="GO" id="GO:0008270">
    <property type="term" value="F:zinc ion binding"/>
    <property type="evidence" value="ECO:0007669"/>
    <property type="project" value="UniProtKB-UniRule"/>
</dbReference>
<dbReference type="EC" id="6.1.1.16" evidence="9"/>
<dbReference type="GO" id="GO:0005829">
    <property type="term" value="C:cytosol"/>
    <property type="evidence" value="ECO:0007669"/>
    <property type="project" value="TreeGrafter"/>
</dbReference>
<feature type="domain" description="tRNA synthetases class I catalytic" evidence="10">
    <location>
        <begin position="20"/>
        <end position="326"/>
    </location>
</feature>
<dbReference type="SUPFAM" id="SSF52374">
    <property type="entry name" value="Nucleotidylyl transferase"/>
    <property type="match status" value="1"/>
</dbReference>
<evidence type="ECO:0000256" key="2">
    <source>
        <dbReference type="ARBA" id="ARBA00022598"/>
    </source>
</evidence>
<evidence type="ECO:0000256" key="5">
    <source>
        <dbReference type="ARBA" id="ARBA00022833"/>
    </source>
</evidence>
<feature type="binding site" evidence="9">
    <location>
        <position position="250"/>
    </location>
    <ligand>
        <name>Zn(2+)</name>
        <dbReference type="ChEBI" id="CHEBI:29105"/>
    </ligand>
</feature>
<comment type="catalytic activity">
    <reaction evidence="9">
        <text>tRNA(Cys) + L-cysteine + ATP = L-cysteinyl-tRNA(Cys) + AMP + diphosphate</text>
        <dbReference type="Rhea" id="RHEA:17773"/>
        <dbReference type="Rhea" id="RHEA-COMP:9661"/>
        <dbReference type="Rhea" id="RHEA-COMP:9679"/>
        <dbReference type="ChEBI" id="CHEBI:30616"/>
        <dbReference type="ChEBI" id="CHEBI:33019"/>
        <dbReference type="ChEBI" id="CHEBI:35235"/>
        <dbReference type="ChEBI" id="CHEBI:78442"/>
        <dbReference type="ChEBI" id="CHEBI:78517"/>
        <dbReference type="ChEBI" id="CHEBI:456215"/>
        <dbReference type="EC" id="6.1.1.16"/>
    </reaction>
</comment>
<dbReference type="InterPro" id="IPR015803">
    <property type="entry name" value="Cys-tRNA-ligase"/>
</dbReference>
<dbReference type="GO" id="GO:0005524">
    <property type="term" value="F:ATP binding"/>
    <property type="evidence" value="ECO:0007669"/>
    <property type="project" value="UniProtKB-UniRule"/>
</dbReference>
<dbReference type="NCBIfam" id="TIGR00435">
    <property type="entry name" value="cysS"/>
    <property type="match status" value="1"/>
</dbReference>
<feature type="binding site" evidence="9">
    <location>
        <position position="221"/>
    </location>
    <ligand>
        <name>Zn(2+)</name>
        <dbReference type="ChEBI" id="CHEBI:29105"/>
    </ligand>
</feature>
<reference evidence="12 13" key="1">
    <citation type="journal article" date="2015" name="Nature">
        <title>rRNA introns, odd ribosomes, and small enigmatic genomes across a large radiation of phyla.</title>
        <authorList>
            <person name="Brown C.T."/>
            <person name="Hug L.A."/>
            <person name="Thomas B.C."/>
            <person name="Sharon I."/>
            <person name="Castelle C.J."/>
            <person name="Singh A."/>
            <person name="Wilkins M.J."/>
            <person name="Williams K.H."/>
            <person name="Banfield J.F."/>
        </authorList>
    </citation>
    <scope>NUCLEOTIDE SEQUENCE [LARGE SCALE GENOMIC DNA]</scope>
</reference>
<feature type="binding site" evidence="9">
    <location>
        <position position="246"/>
    </location>
    <ligand>
        <name>Zn(2+)</name>
        <dbReference type="ChEBI" id="CHEBI:29105"/>
    </ligand>
</feature>
<name>A0A0G0ZHW9_9BACT</name>
<evidence type="ECO:0000313" key="13">
    <source>
        <dbReference type="Proteomes" id="UP000034036"/>
    </source>
</evidence>
<dbReference type="HAMAP" id="MF_00041">
    <property type="entry name" value="Cys_tRNA_synth"/>
    <property type="match status" value="1"/>
</dbReference>
<evidence type="ECO:0000259" key="10">
    <source>
        <dbReference type="Pfam" id="PF01406"/>
    </source>
</evidence>